<evidence type="ECO:0000313" key="12">
    <source>
        <dbReference type="Proteomes" id="UP001225316"/>
    </source>
</evidence>
<dbReference type="InterPro" id="IPR003661">
    <property type="entry name" value="HisK_dim/P_dom"/>
</dbReference>
<dbReference type="InterPro" id="IPR005467">
    <property type="entry name" value="His_kinase_dom"/>
</dbReference>
<dbReference type="InterPro" id="IPR035965">
    <property type="entry name" value="PAS-like_dom_sf"/>
</dbReference>
<evidence type="ECO:0000256" key="5">
    <source>
        <dbReference type="ARBA" id="ARBA00022777"/>
    </source>
</evidence>
<feature type="domain" description="PAC" evidence="10">
    <location>
        <begin position="289"/>
        <end position="341"/>
    </location>
</feature>
<dbReference type="CDD" id="cd00082">
    <property type="entry name" value="HisKA"/>
    <property type="match status" value="1"/>
</dbReference>
<dbReference type="SMART" id="SM00387">
    <property type="entry name" value="HATPase_c"/>
    <property type="match status" value="1"/>
</dbReference>
<dbReference type="Pfam" id="PF08448">
    <property type="entry name" value="PAS_4"/>
    <property type="match status" value="1"/>
</dbReference>
<dbReference type="SUPFAM" id="SSF52172">
    <property type="entry name" value="CheY-like"/>
    <property type="match status" value="1"/>
</dbReference>
<evidence type="ECO:0000259" key="10">
    <source>
        <dbReference type="PROSITE" id="PS50113"/>
    </source>
</evidence>
<dbReference type="InterPro" id="IPR001610">
    <property type="entry name" value="PAC"/>
</dbReference>
<evidence type="ECO:0000256" key="1">
    <source>
        <dbReference type="ARBA" id="ARBA00000085"/>
    </source>
</evidence>
<feature type="modified residue" description="4-aspartylphosphate" evidence="6">
    <location>
        <position position="655"/>
    </location>
</feature>
<name>A0ABU1ARK4_9BACT</name>
<dbReference type="InterPro" id="IPR000014">
    <property type="entry name" value="PAS"/>
</dbReference>
<evidence type="ECO:0000313" key="11">
    <source>
        <dbReference type="EMBL" id="MDQ8206721.1"/>
    </source>
</evidence>
<dbReference type="Gene3D" id="1.10.287.130">
    <property type="match status" value="1"/>
</dbReference>
<feature type="domain" description="Response regulatory" evidence="9">
    <location>
        <begin position="606"/>
        <end position="723"/>
    </location>
</feature>
<evidence type="ECO:0000259" key="8">
    <source>
        <dbReference type="PROSITE" id="PS50109"/>
    </source>
</evidence>
<keyword evidence="7" id="KW-1133">Transmembrane helix</keyword>
<dbReference type="InterPro" id="IPR011006">
    <property type="entry name" value="CheY-like_superfamily"/>
</dbReference>
<sequence length="724" mass="82152">MKSSPRRYLLIPLCAAWLLAMFFIYIELRHSGLRTLRDLWSILIQVSGVTFPLLFVSIYLSNKRLQKRFDNLSSSIAQAKEEELSRNRSIIEGTEVGTWDWNLKTGELVLNERWAGILGYTLEELKPIGISTWERTVHPDDMQSAEIMRHQHLRGEKKYYDAQFRQRHKNGEWRWINARGKLVEWTPTGEPLRMSGTHMDITEQKEAELALSESKRMLRRVLNTIPARVFWKDTHSVFLGCNQLLAQDLGQETPYDLIDKTDYDFFSKEEAERFRQDDQEVMRTGKAKIAYEEALKRPDGGLIWLLTSKVPLRDQDDKIIGVLGTYEDISLRKQTEFELIQAKEAAEAASKAKSEFLAVMSHEMRTPLNPILGFADILLESCTEEPEVSYINTIISSGQRQLALIDDILHYMRIISERVEPNNQQFNLVKFCQSLIEELQPSAGELTLHFQNGKLGAPVPVDLCVETDQHMLRRILENLLNNSIKYTHSGSVNLQLSMKASPSPRFQFTVQDTGIGIEASQQKQLFDPFSQVDASYTRKHEGIGLGLAICQKLTHLLDGKIGLQSTLGQGSTFTVDLPLQVVTESPASITTDRPTPRKEKFARPYKILIVDDKPDNILIAKALVESHQGQAHTANNGKEAIASCQKETFDLILMDLSMPLMNGIQASNWIRSHSSENQHTPIIAMTANVDKEAQNACHEAGMAAFISKPIQSQDFFQTLNALLK</sequence>
<dbReference type="CDD" id="cd00130">
    <property type="entry name" value="PAS"/>
    <property type="match status" value="2"/>
</dbReference>
<comment type="catalytic activity">
    <reaction evidence="1">
        <text>ATP + protein L-histidine = ADP + protein N-phospho-L-histidine.</text>
        <dbReference type="EC" id="2.7.13.3"/>
    </reaction>
</comment>
<dbReference type="Pfam" id="PF00512">
    <property type="entry name" value="HisKA"/>
    <property type="match status" value="1"/>
</dbReference>
<evidence type="ECO:0000256" key="2">
    <source>
        <dbReference type="ARBA" id="ARBA00012438"/>
    </source>
</evidence>
<dbReference type="SMART" id="SM00388">
    <property type="entry name" value="HisKA"/>
    <property type="match status" value="1"/>
</dbReference>
<keyword evidence="12" id="KW-1185">Reference proteome</keyword>
<dbReference type="InterPro" id="IPR036097">
    <property type="entry name" value="HisK_dim/P_sf"/>
</dbReference>
<dbReference type="NCBIfam" id="TIGR00229">
    <property type="entry name" value="sensory_box"/>
    <property type="match status" value="2"/>
</dbReference>
<comment type="caution">
    <text evidence="11">The sequence shown here is derived from an EMBL/GenBank/DDBJ whole genome shotgun (WGS) entry which is preliminary data.</text>
</comment>
<dbReference type="Gene3D" id="3.30.450.20">
    <property type="entry name" value="PAS domain"/>
    <property type="match status" value="2"/>
</dbReference>
<dbReference type="SUPFAM" id="SSF55874">
    <property type="entry name" value="ATPase domain of HSP90 chaperone/DNA topoisomerase II/histidine kinase"/>
    <property type="match status" value="1"/>
</dbReference>
<feature type="domain" description="PAC" evidence="10">
    <location>
        <begin position="160"/>
        <end position="213"/>
    </location>
</feature>
<feature type="domain" description="Histidine kinase" evidence="8">
    <location>
        <begin position="359"/>
        <end position="581"/>
    </location>
</feature>
<dbReference type="SMART" id="SM00448">
    <property type="entry name" value="REC"/>
    <property type="match status" value="1"/>
</dbReference>
<dbReference type="EC" id="2.7.13.3" evidence="2"/>
<keyword evidence="3 6" id="KW-0597">Phosphoprotein</keyword>
<evidence type="ECO:0000259" key="9">
    <source>
        <dbReference type="PROSITE" id="PS50110"/>
    </source>
</evidence>
<dbReference type="PROSITE" id="PS50113">
    <property type="entry name" value="PAC"/>
    <property type="match status" value="2"/>
</dbReference>
<organism evidence="11 12">
    <name type="scientific">Thalassobacterium maritimum</name>
    <dbReference type="NCBI Taxonomy" id="3041265"/>
    <lineage>
        <taxon>Bacteria</taxon>
        <taxon>Pseudomonadati</taxon>
        <taxon>Verrucomicrobiota</taxon>
        <taxon>Opitutia</taxon>
        <taxon>Puniceicoccales</taxon>
        <taxon>Coraliomargaritaceae</taxon>
        <taxon>Thalassobacterium</taxon>
    </lineage>
</organism>
<dbReference type="InterPro" id="IPR004358">
    <property type="entry name" value="Sig_transdc_His_kin-like_C"/>
</dbReference>
<dbReference type="InterPro" id="IPR003594">
    <property type="entry name" value="HATPase_dom"/>
</dbReference>
<reference evidence="11 12" key="1">
    <citation type="submission" date="2023-04" db="EMBL/GenBank/DDBJ databases">
        <title>A novel bacteria isolated from coastal sediment.</title>
        <authorList>
            <person name="Liu X.-J."/>
            <person name="Du Z.-J."/>
        </authorList>
    </citation>
    <scope>NUCLEOTIDE SEQUENCE [LARGE SCALE GENOMIC DNA]</scope>
    <source>
        <strain evidence="11 12">SDUM461003</strain>
    </source>
</reference>
<dbReference type="InterPro" id="IPR013656">
    <property type="entry name" value="PAS_4"/>
</dbReference>
<dbReference type="SUPFAM" id="SSF47384">
    <property type="entry name" value="Homodimeric domain of signal transducing histidine kinase"/>
    <property type="match status" value="1"/>
</dbReference>
<dbReference type="Pfam" id="PF00072">
    <property type="entry name" value="Response_reg"/>
    <property type="match status" value="1"/>
</dbReference>
<protein>
    <recommendedName>
        <fullName evidence="2">histidine kinase</fullName>
        <ecNumber evidence="2">2.7.13.3</ecNumber>
    </recommendedName>
</protein>
<dbReference type="CDD" id="cd16922">
    <property type="entry name" value="HATPase_EvgS-ArcB-TorS-like"/>
    <property type="match status" value="1"/>
</dbReference>
<proteinExistence type="predicted"/>
<dbReference type="SMART" id="SM00086">
    <property type="entry name" value="PAC"/>
    <property type="match status" value="2"/>
</dbReference>
<accession>A0ABU1ARK4</accession>
<keyword evidence="5" id="KW-0418">Kinase</keyword>
<dbReference type="PANTHER" id="PTHR43047:SF72">
    <property type="entry name" value="OSMOSENSING HISTIDINE PROTEIN KINASE SLN1"/>
    <property type="match status" value="1"/>
</dbReference>
<keyword evidence="4" id="KW-0808">Transferase</keyword>
<dbReference type="InterPro" id="IPR001789">
    <property type="entry name" value="Sig_transdc_resp-reg_receiver"/>
</dbReference>
<dbReference type="SUPFAM" id="SSF55785">
    <property type="entry name" value="PYP-like sensor domain (PAS domain)"/>
    <property type="match status" value="2"/>
</dbReference>
<dbReference type="InterPro" id="IPR036890">
    <property type="entry name" value="HATPase_C_sf"/>
</dbReference>
<feature type="transmembrane region" description="Helical" evidence="7">
    <location>
        <begin position="7"/>
        <end position="28"/>
    </location>
</feature>
<keyword evidence="7" id="KW-0812">Transmembrane</keyword>
<dbReference type="Pfam" id="PF02518">
    <property type="entry name" value="HATPase_c"/>
    <property type="match status" value="1"/>
</dbReference>
<evidence type="ECO:0000256" key="3">
    <source>
        <dbReference type="ARBA" id="ARBA00022553"/>
    </source>
</evidence>
<dbReference type="Gene3D" id="3.40.50.2300">
    <property type="match status" value="1"/>
</dbReference>
<dbReference type="PANTHER" id="PTHR43047">
    <property type="entry name" value="TWO-COMPONENT HISTIDINE PROTEIN KINASE"/>
    <property type="match status" value="1"/>
</dbReference>
<keyword evidence="7" id="KW-0472">Membrane</keyword>
<dbReference type="CDD" id="cd17546">
    <property type="entry name" value="REC_hyHK_CKI1_RcsC-like"/>
    <property type="match status" value="1"/>
</dbReference>
<evidence type="ECO:0000256" key="6">
    <source>
        <dbReference type="PROSITE-ProRule" id="PRU00169"/>
    </source>
</evidence>
<dbReference type="PROSITE" id="PS50109">
    <property type="entry name" value="HIS_KIN"/>
    <property type="match status" value="1"/>
</dbReference>
<dbReference type="PRINTS" id="PR00344">
    <property type="entry name" value="BCTRLSENSOR"/>
</dbReference>
<dbReference type="Gene3D" id="3.30.565.10">
    <property type="entry name" value="Histidine kinase-like ATPase, C-terminal domain"/>
    <property type="match status" value="1"/>
</dbReference>
<dbReference type="SMART" id="SM00091">
    <property type="entry name" value="PAS"/>
    <property type="match status" value="2"/>
</dbReference>
<feature type="transmembrane region" description="Helical" evidence="7">
    <location>
        <begin position="40"/>
        <end position="60"/>
    </location>
</feature>
<dbReference type="Pfam" id="PF08447">
    <property type="entry name" value="PAS_3"/>
    <property type="match status" value="1"/>
</dbReference>
<dbReference type="InterPro" id="IPR013655">
    <property type="entry name" value="PAS_fold_3"/>
</dbReference>
<dbReference type="PROSITE" id="PS50110">
    <property type="entry name" value="RESPONSE_REGULATORY"/>
    <property type="match status" value="1"/>
</dbReference>
<evidence type="ECO:0000256" key="4">
    <source>
        <dbReference type="ARBA" id="ARBA00022679"/>
    </source>
</evidence>
<dbReference type="RefSeq" id="WP_308948834.1">
    <property type="nucleotide sequence ID" value="NZ_JARXHW010000006.1"/>
</dbReference>
<dbReference type="EMBL" id="JARXHW010000006">
    <property type="protein sequence ID" value="MDQ8206721.1"/>
    <property type="molecule type" value="Genomic_DNA"/>
</dbReference>
<dbReference type="InterPro" id="IPR000700">
    <property type="entry name" value="PAS-assoc_C"/>
</dbReference>
<evidence type="ECO:0000256" key="7">
    <source>
        <dbReference type="SAM" id="Phobius"/>
    </source>
</evidence>
<dbReference type="Proteomes" id="UP001225316">
    <property type="component" value="Unassembled WGS sequence"/>
</dbReference>
<gene>
    <name evidence="11" type="ORF">QEH52_04320</name>
</gene>